<feature type="compositionally biased region" description="Low complexity" evidence="1">
    <location>
        <begin position="14"/>
        <end position="30"/>
    </location>
</feature>
<reference evidence="2 3" key="1">
    <citation type="submission" date="2019-05" db="EMBL/GenBank/DDBJ databases">
        <title>Another draft genome of Portunus trituberculatus and its Hox gene families provides insights of decapod evolution.</title>
        <authorList>
            <person name="Jeong J.-H."/>
            <person name="Song I."/>
            <person name="Kim S."/>
            <person name="Choi T."/>
            <person name="Kim D."/>
            <person name="Ryu S."/>
            <person name="Kim W."/>
        </authorList>
    </citation>
    <scope>NUCLEOTIDE SEQUENCE [LARGE SCALE GENOMIC DNA]</scope>
    <source>
        <tissue evidence="2">Muscle</tissue>
    </source>
</reference>
<evidence type="ECO:0000313" key="2">
    <source>
        <dbReference type="EMBL" id="MPC08581.1"/>
    </source>
</evidence>
<keyword evidence="3" id="KW-1185">Reference proteome</keyword>
<gene>
    <name evidence="2" type="ORF">E2C01_001169</name>
</gene>
<evidence type="ECO:0000256" key="1">
    <source>
        <dbReference type="SAM" id="MobiDB-lite"/>
    </source>
</evidence>
<comment type="caution">
    <text evidence="2">The sequence shown here is derived from an EMBL/GenBank/DDBJ whole genome shotgun (WGS) entry which is preliminary data.</text>
</comment>
<name>A0A5B7CIK9_PORTR</name>
<protein>
    <submittedName>
        <fullName evidence="2">Uncharacterized protein</fullName>
    </submittedName>
</protein>
<organism evidence="2 3">
    <name type="scientific">Portunus trituberculatus</name>
    <name type="common">Swimming crab</name>
    <name type="synonym">Neptunus trituberculatus</name>
    <dbReference type="NCBI Taxonomy" id="210409"/>
    <lineage>
        <taxon>Eukaryota</taxon>
        <taxon>Metazoa</taxon>
        <taxon>Ecdysozoa</taxon>
        <taxon>Arthropoda</taxon>
        <taxon>Crustacea</taxon>
        <taxon>Multicrustacea</taxon>
        <taxon>Malacostraca</taxon>
        <taxon>Eumalacostraca</taxon>
        <taxon>Eucarida</taxon>
        <taxon>Decapoda</taxon>
        <taxon>Pleocyemata</taxon>
        <taxon>Brachyura</taxon>
        <taxon>Eubrachyura</taxon>
        <taxon>Portunoidea</taxon>
        <taxon>Portunidae</taxon>
        <taxon>Portuninae</taxon>
        <taxon>Portunus</taxon>
    </lineage>
</organism>
<dbReference type="EMBL" id="VSRR010000035">
    <property type="protein sequence ID" value="MPC08581.1"/>
    <property type="molecule type" value="Genomic_DNA"/>
</dbReference>
<feature type="region of interest" description="Disordered" evidence="1">
    <location>
        <begin position="45"/>
        <end position="65"/>
    </location>
</feature>
<accession>A0A5B7CIK9</accession>
<sequence length="123" mass="13261">MKILPTSPLPPDLPLSASPSSHHYPSRSLSTGIIKDLPHLHHRHHYYLTNSPPPPPPPARGPSLTDITVSWRSVTAWPQHPQALVNRGSEPCRQETNTTMASPSPPTTTASPRPAVSGTAPTH</sequence>
<proteinExistence type="predicted"/>
<feature type="compositionally biased region" description="Low complexity" evidence="1">
    <location>
        <begin position="98"/>
        <end position="115"/>
    </location>
</feature>
<dbReference type="AlphaFoldDB" id="A0A5B7CIK9"/>
<evidence type="ECO:0000313" key="3">
    <source>
        <dbReference type="Proteomes" id="UP000324222"/>
    </source>
</evidence>
<dbReference type="Proteomes" id="UP000324222">
    <property type="component" value="Unassembled WGS sequence"/>
</dbReference>
<feature type="region of interest" description="Disordered" evidence="1">
    <location>
        <begin position="1"/>
        <end position="31"/>
    </location>
</feature>
<feature type="compositionally biased region" description="Pro residues" evidence="1">
    <location>
        <begin position="51"/>
        <end position="60"/>
    </location>
</feature>
<feature type="region of interest" description="Disordered" evidence="1">
    <location>
        <begin position="80"/>
        <end position="123"/>
    </location>
</feature>